<proteinExistence type="predicted"/>
<sequence length="35" mass="4094">MELLQKNFFLLKEKNGNEHSKMDPGNLLFGLINLF</sequence>
<accession>A0A0E9TP94</accession>
<reference evidence="1" key="1">
    <citation type="submission" date="2014-11" db="EMBL/GenBank/DDBJ databases">
        <authorList>
            <person name="Amaro Gonzalez C."/>
        </authorList>
    </citation>
    <scope>NUCLEOTIDE SEQUENCE</scope>
</reference>
<dbReference type="AlphaFoldDB" id="A0A0E9TP94"/>
<evidence type="ECO:0000313" key="1">
    <source>
        <dbReference type="EMBL" id="JAH55257.1"/>
    </source>
</evidence>
<reference evidence="1" key="2">
    <citation type="journal article" date="2015" name="Fish Shellfish Immunol.">
        <title>Early steps in the European eel (Anguilla anguilla)-Vibrio vulnificus interaction in the gills: Role of the RtxA13 toxin.</title>
        <authorList>
            <person name="Callol A."/>
            <person name="Pajuelo D."/>
            <person name="Ebbesson L."/>
            <person name="Teles M."/>
            <person name="MacKenzie S."/>
            <person name="Amaro C."/>
        </authorList>
    </citation>
    <scope>NUCLEOTIDE SEQUENCE</scope>
</reference>
<dbReference type="EMBL" id="GBXM01053320">
    <property type="protein sequence ID" value="JAH55257.1"/>
    <property type="molecule type" value="Transcribed_RNA"/>
</dbReference>
<protein>
    <submittedName>
        <fullName evidence="1">Uncharacterized protein</fullName>
    </submittedName>
</protein>
<organism evidence="1">
    <name type="scientific">Anguilla anguilla</name>
    <name type="common">European freshwater eel</name>
    <name type="synonym">Muraena anguilla</name>
    <dbReference type="NCBI Taxonomy" id="7936"/>
    <lineage>
        <taxon>Eukaryota</taxon>
        <taxon>Metazoa</taxon>
        <taxon>Chordata</taxon>
        <taxon>Craniata</taxon>
        <taxon>Vertebrata</taxon>
        <taxon>Euteleostomi</taxon>
        <taxon>Actinopterygii</taxon>
        <taxon>Neopterygii</taxon>
        <taxon>Teleostei</taxon>
        <taxon>Anguilliformes</taxon>
        <taxon>Anguillidae</taxon>
        <taxon>Anguilla</taxon>
    </lineage>
</organism>
<name>A0A0E9TP94_ANGAN</name>